<accession>A0ABV6YLR0</accession>
<gene>
    <name evidence="1" type="ORF">ACFL6M_06690</name>
</gene>
<organism evidence="1 2">
    <name type="scientific">Eiseniibacteriota bacterium</name>
    <dbReference type="NCBI Taxonomy" id="2212470"/>
    <lineage>
        <taxon>Bacteria</taxon>
        <taxon>Candidatus Eiseniibacteriota</taxon>
    </lineage>
</organism>
<protein>
    <submittedName>
        <fullName evidence="1">Zinc-ribbon domain-containing protein</fullName>
    </submittedName>
</protein>
<proteinExistence type="predicted"/>
<keyword evidence="2" id="KW-1185">Reference proteome</keyword>
<dbReference type="EMBL" id="JBHPKH010000109">
    <property type="protein sequence ID" value="MFC1573269.1"/>
    <property type="molecule type" value="Genomic_DNA"/>
</dbReference>
<comment type="caution">
    <text evidence="1">The sequence shown here is derived from an EMBL/GenBank/DDBJ whole genome shotgun (WGS) entry which is preliminary data.</text>
</comment>
<evidence type="ECO:0000313" key="2">
    <source>
        <dbReference type="Proteomes" id="UP001593833"/>
    </source>
</evidence>
<sequence length="29" mass="3152">MILTCRNCGMSLQPDSDACHECGTKLPRA</sequence>
<reference evidence="1 2" key="1">
    <citation type="submission" date="2024-09" db="EMBL/GenBank/DDBJ databases">
        <authorList>
            <person name="D'Angelo T."/>
        </authorList>
    </citation>
    <scope>NUCLEOTIDE SEQUENCE [LARGE SCALE GENOMIC DNA]</scope>
    <source>
        <strain evidence="1">SAG AM-320-E07</strain>
    </source>
</reference>
<evidence type="ECO:0000313" key="1">
    <source>
        <dbReference type="EMBL" id="MFC1573269.1"/>
    </source>
</evidence>
<feature type="non-terminal residue" evidence="1">
    <location>
        <position position="29"/>
    </location>
</feature>
<dbReference type="Proteomes" id="UP001593833">
    <property type="component" value="Unassembled WGS sequence"/>
</dbReference>
<name>A0ABV6YLR0_UNCEI</name>